<dbReference type="GO" id="GO:0070531">
    <property type="term" value="C:BRCA1-A complex"/>
    <property type="evidence" value="ECO:0007669"/>
    <property type="project" value="TreeGrafter"/>
</dbReference>
<evidence type="ECO:0000256" key="1">
    <source>
        <dbReference type="ARBA" id="ARBA00004123"/>
    </source>
</evidence>
<evidence type="ECO:0000256" key="3">
    <source>
        <dbReference type="ARBA" id="ARBA00022737"/>
    </source>
</evidence>
<dbReference type="GO" id="GO:0003677">
    <property type="term" value="F:DNA binding"/>
    <property type="evidence" value="ECO:0007669"/>
    <property type="project" value="InterPro"/>
</dbReference>
<evidence type="ECO:0000313" key="9">
    <source>
        <dbReference type="EMBL" id="AAN77218.1"/>
    </source>
</evidence>
<dbReference type="InterPro" id="IPR031099">
    <property type="entry name" value="BRCA1-associated"/>
</dbReference>
<keyword evidence="4" id="KW-0227">DNA damage</keyword>
<dbReference type="EMBL" id="AF540634">
    <property type="protein sequence ID" value="AAN77218.1"/>
    <property type="molecule type" value="Genomic_DNA"/>
</dbReference>
<dbReference type="GO" id="GO:0045944">
    <property type="term" value="P:positive regulation of transcription by RNA polymerase II"/>
    <property type="evidence" value="ECO:0007669"/>
    <property type="project" value="TreeGrafter"/>
</dbReference>
<dbReference type="PRINTS" id="PR00493">
    <property type="entry name" value="BRSTCANCERI"/>
</dbReference>
<feature type="compositionally biased region" description="Polar residues" evidence="7">
    <location>
        <begin position="682"/>
        <end position="696"/>
    </location>
</feature>
<evidence type="ECO:0000256" key="4">
    <source>
        <dbReference type="ARBA" id="ARBA00022763"/>
    </source>
</evidence>
<dbReference type="PIRSF" id="PIRSF001734">
    <property type="entry name" value="BRCA1"/>
    <property type="match status" value="1"/>
</dbReference>
<feature type="region of interest" description="Disordered" evidence="7">
    <location>
        <begin position="682"/>
        <end position="764"/>
    </location>
</feature>
<feature type="compositionally biased region" description="Basic and acidic residues" evidence="7">
    <location>
        <begin position="299"/>
        <end position="309"/>
    </location>
</feature>
<dbReference type="GO" id="GO:0031436">
    <property type="term" value="C:BRCA1-BARD1 complex"/>
    <property type="evidence" value="ECO:0007669"/>
    <property type="project" value="TreeGrafter"/>
</dbReference>
<evidence type="ECO:0000256" key="2">
    <source>
        <dbReference type="ARBA" id="ARBA00022679"/>
    </source>
</evidence>
<dbReference type="PANTHER" id="PTHR13763">
    <property type="entry name" value="BREAST CANCER TYPE 1 SUSCEPTIBILITY PROTEIN BRCA1"/>
    <property type="match status" value="1"/>
</dbReference>
<feature type="compositionally biased region" description="Polar residues" evidence="7">
    <location>
        <begin position="429"/>
        <end position="446"/>
    </location>
</feature>
<dbReference type="Pfam" id="PF12820">
    <property type="entry name" value="BRCT_assoc"/>
    <property type="match status" value="1"/>
</dbReference>
<feature type="region of interest" description="Disordered" evidence="7">
    <location>
        <begin position="285"/>
        <end position="311"/>
    </location>
</feature>
<feature type="compositionally biased region" description="Basic and acidic residues" evidence="7">
    <location>
        <begin position="49"/>
        <end position="67"/>
    </location>
</feature>
<dbReference type="GO" id="GO:0008270">
    <property type="term" value="F:zinc ion binding"/>
    <property type="evidence" value="ECO:0007669"/>
    <property type="project" value="InterPro"/>
</dbReference>
<feature type="region of interest" description="Disordered" evidence="7">
    <location>
        <begin position="532"/>
        <end position="553"/>
    </location>
</feature>
<evidence type="ECO:0000259" key="8">
    <source>
        <dbReference type="Pfam" id="PF12820"/>
    </source>
</evidence>
<evidence type="ECO:0000256" key="5">
    <source>
        <dbReference type="ARBA" id="ARBA00023204"/>
    </source>
</evidence>
<feature type="non-terminal residue" evidence="9">
    <location>
        <position position="1"/>
    </location>
</feature>
<dbReference type="GO" id="GO:0007095">
    <property type="term" value="P:mitotic G2 DNA damage checkpoint signaling"/>
    <property type="evidence" value="ECO:0007669"/>
    <property type="project" value="TreeGrafter"/>
</dbReference>
<feature type="domain" description="BRCA1 serine-rich" evidence="8">
    <location>
        <begin position="74"/>
        <end position="233"/>
    </location>
</feature>
<keyword evidence="3" id="KW-0677">Repeat</keyword>
<organism evidence="9">
    <name type="scientific">Napaeozapus insignis</name>
    <name type="common">Woodland jumping mouse</name>
    <name type="synonym">Zapus insignis</name>
    <dbReference type="NCBI Taxonomy" id="101671"/>
    <lineage>
        <taxon>Eukaryota</taxon>
        <taxon>Metazoa</taxon>
        <taxon>Chordata</taxon>
        <taxon>Craniata</taxon>
        <taxon>Vertebrata</taxon>
        <taxon>Euteleostomi</taxon>
        <taxon>Mammalia</taxon>
        <taxon>Eutheria</taxon>
        <taxon>Euarchontoglires</taxon>
        <taxon>Glires</taxon>
        <taxon>Rodentia</taxon>
        <taxon>Myomorpha</taxon>
        <taxon>Dipodoidea</taxon>
        <taxon>Dipodidae</taxon>
        <taxon>Zapodinae</taxon>
        <taxon>Napaeozapus</taxon>
    </lineage>
</organism>
<dbReference type="InterPro" id="IPR025994">
    <property type="entry name" value="BRCA1_serine_dom"/>
</dbReference>
<feature type="compositionally biased region" description="Polar residues" evidence="7">
    <location>
        <begin position="1"/>
        <end position="18"/>
    </location>
</feature>
<feature type="region of interest" description="Disordered" evidence="7">
    <location>
        <begin position="1"/>
        <end position="95"/>
    </location>
</feature>
<feature type="compositionally biased region" description="Polar residues" evidence="7">
    <location>
        <begin position="724"/>
        <end position="761"/>
    </location>
</feature>
<dbReference type="GO" id="GO:0004842">
    <property type="term" value="F:ubiquitin-protein transferase activity"/>
    <property type="evidence" value="ECO:0007669"/>
    <property type="project" value="InterPro"/>
</dbReference>
<protein>
    <submittedName>
        <fullName evidence="9">BRCA1</fullName>
    </submittedName>
</protein>
<feature type="compositionally biased region" description="Basic residues" evidence="7">
    <location>
        <begin position="326"/>
        <end position="341"/>
    </location>
</feature>
<reference evidence="9" key="1">
    <citation type="journal article" date="2003" name="Mol. Phylogenet. Evol.">
        <title>Higher-level systematics of rodents and divergence time estimates based on two congruent nuclear genes.</title>
        <authorList>
            <person name="Adkins R.M."/>
            <person name="Walton A.H."/>
            <person name="Honeycutt R.L."/>
        </authorList>
    </citation>
    <scope>NUCLEOTIDE SEQUENCE</scope>
</reference>
<keyword evidence="2" id="KW-0808">Transferase</keyword>
<proteinExistence type="predicted"/>
<feature type="compositionally biased region" description="Polar residues" evidence="7">
    <location>
        <begin position="957"/>
        <end position="966"/>
    </location>
</feature>
<feature type="non-terminal residue" evidence="9">
    <location>
        <position position="983"/>
    </location>
</feature>
<feature type="compositionally biased region" description="Basic and acidic residues" evidence="7">
    <location>
        <begin position="20"/>
        <end position="33"/>
    </location>
</feature>
<keyword evidence="5" id="KW-0234">DNA repair</keyword>
<dbReference type="AlphaFoldDB" id="Q8CGX6"/>
<keyword evidence="6" id="KW-0539">Nucleus</keyword>
<feature type="region of interest" description="Disordered" evidence="7">
    <location>
        <begin position="903"/>
        <end position="966"/>
    </location>
</feature>
<dbReference type="InterPro" id="IPR011364">
    <property type="entry name" value="BRCA1"/>
</dbReference>
<name>Q8CGX6_NAPIN</name>
<feature type="region of interest" description="Disordered" evidence="7">
    <location>
        <begin position="323"/>
        <end position="451"/>
    </location>
</feature>
<gene>
    <name evidence="9" type="primary">BRCA1</name>
</gene>
<accession>Q8CGX6</accession>
<evidence type="ECO:0000256" key="6">
    <source>
        <dbReference type="ARBA" id="ARBA00023242"/>
    </source>
</evidence>
<dbReference type="PANTHER" id="PTHR13763:SF0">
    <property type="entry name" value="BREAST CANCER TYPE 1 SUSCEPTIBILITY PROTEIN"/>
    <property type="match status" value="1"/>
</dbReference>
<feature type="compositionally biased region" description="Polar residues" evidence="7">
    <location>
        <begin position="34"/>
        <end position="46"/>
    </location>
</feature>
<comment type="subcellular location">
    <subcellularLocation>
        <location evidence="1">Nucleus</location>
    </subcellularLocation>
</comment>
<dbReference type="GO" id="GO:0043009">
    <property type="term" value="P:chordate embryonic development"/>
    <property type="evidence" value="ECO:0007669"/>
    <property type="project" value="TreeGrafter"/>
</dbReference>
<dbReference type="GO" id="GO:0000724">
    <property type="term" value="P:double-strand break repair via homologous recombination"/>
    <property type="evidence" value="ECO:0007669"/>
    <property type="project" value="TreeGrafter"/>
</dbReference>
<feature type="compositionally biased region" description="Low complexity" evidence="7">
    <location>
        <begin position="930"/>
        <end position="939"/>
    </location>
</feature>
<evidence type="ECO:0000256" key="7">
    <source>
        <dbReference type="SAM" id="MobiDB-lite"/>
    </source>
</evidence>
<sequence length="983" mass="108447">CGTNVRASSLQHENSSLLPTKDRMNVKKAEFCHQSKQSGSARSQPNRWAKSEETCDDRQIPSPERRVGLSAGPLSGTQELNEQKPPCSETPGHNDSLAWIAQDSSILKVNEWLSRSDDMLTAADTDNMRCKSNAEVAGTEVSDEANGYSCSSKKTSLLDTDPHPALICPSERVCSKPESNIKDKIFGKTYEKKTSLPNLNHATKNLLTGAFAAEPQIPGEHPFINKLKRKRRTSCLQPEDFIKKADLTVTQKTSENTNQQPDQMEQNGQVMDITTNGHKNATEHVDIQKEESENPVASLEKEPAFKTKAEPISSSISNLELELNVHHSRTPKKNRPRRKSSTRCSLALELVSENPSPPRHTELHIDSCSSSEEMKEKNSSQIPFRQGKKQPMEAAEPAAGGKKRKGPTEQDRQACAGDASPELALTNKPHVTNRSSSGKLQESVDPSLQRHATENLGIIQVTDRTKDPRYLLLSEEKDLPMARSAESASILLVPETDYDTQSSISLLEDNVLRKASQQCMSQFVAIEKPKQLFPGGSEDAGNSTEGLKHPPRHEPSYIQETNLEMEESEVDTQDLQNIFQASKRQSFALFSNPRNPEECTTAYVHSTSLRKQSLEVTLECEHKEESKIRHKQTVPTTVDLAAVCQNDELPGDAKYAGGSRLCQSFQFRGNETALMIAGKCGMSQSPSLKRSISPIRSSLKARRKKLLSEERSDKLPLSPEKTMGNETIIQNSSRENACNEYSSGSINEAGLSTNEGSSSVNEIGPSDETIQEELQRNRGPRLSAIFQLSLLHPEASKQSPKHDYKLEIKRLGGNEVLEPGSAGLSPCLISDKLEQPVSSDVSQVCSETPENLLDDDETKERADFAKGDIKETSVVFGTSDHRRYLSRSPSPFALMSLAQSHQSGARKFENSRDSISGEDDNLPCPQHLLSKVTSTSSPSTKHHTAVTGHMSKKAEENQVSLKNGWNDPNTEAILVEASQEHHL</sequence>